<feature type="domain" description="Fucosyltransferase C-terminal" evidence="13">
    <location>
        <begin position="585"/>
        <end position="758"/>
    </location>
</feature>
<comment type="similarity">
    <text evidence="3 12">Belongs to the glycosyltransferase 10 family.</text>
</comment>
<feature type="domain" description="Fucosyltransferase C-terminal" evidence="13">
    <location>
        <begin position="205"/>
        <end position="378"/>
    </location>
</feature>
<keyword evidence="10" id="KW-0472">Membrane</keyword>
<dbReference type="PANTHER" id="PTHR48438">
    <property type="entry name" value="ALPHA-(1,3)-FUCOSYLTRANSFERASE C-RELATED"/>
    <property type="match status" value="1"/>
</dbReference>
<feature type="domain" description="Fucosyltransferase C-terminal" evidence="13">
    <location>
        <begin position="919"/>
        <end position="1092"/>
    </location>
</feature>
<dbReference type="Proteomes" id="UP001159405">
    <property type="component" value="Unassembled WGS sequence"/>
</dbReference>
<dbReference type="Pfam" id="PF00852">
    <property type="entry name" value="Glyco_transf_10"/>
    <property type="match status" value="3"/>
</dbReference>
<keyword evidence="7" id="KW-0735">Signal-anchor</keyword>
<keyword evidence="4 12" id="KW-0328">Glycosyltransferase</keyword>
<proteinExistence type="inferred from homology"/>
<protein>
    <recommendedName>
        <fullName evidence="12">Fucosyltransferase</fullName>
        <ecNumber evidence="12">2.4.1.-</ecNumber>
    </recommendedName>
</protein>
<comment type="subcellular location">
    <subcellularLocation>
        <location evidence="1">Golgi apparatus membrane</location>
        <topology evidence="1">Single-pass type II membrane protein</topology>
    </subcellularLocation>
    <subcellularLocation>
        <location evidence="12">Golgi apparatus</location>
        <location evidence="12">Golgi stack membrane</location>
        <topology evidence="12">Single-pass type II membrane protein</topology>
    </subcellularLocation>
</comment>
<gene>
    <name evidence="15" type="ORF">PLOB_00041155</name>
</gene>
<keyword evidence="8" id="KW-1133">Transmembrane helix</keyword>
<keyword evidence="11" id="KW-0325">Glycoprotein</keyword>
<sequence length="1115" mass="129897">MATRWSKYCFLCSSGLSIFLLAVLTFDDFLLGNFSKQTMKSSLQVNNTHLLGTNNSQLMQRERTKTVLLIYTVFFRTAKWIRDRDCGFENKFLFAANKCLSGDFELTYDKQRLEESDLVVFHARNMPSVDHLRTLLKNRSTSQRWVYALWESPNATPNPDPLNGLFNSTWTYRSDSDFWSPYGSYEELTEEEKLNKVRNIPDYSQGKTELAAWVVSNCGAQPRKAFVETLRKYIKVDVFGRCSGKFGQRRGCGNLTACLKTFKFYLAFENALCEDYITEKYWGRLGDMNVIPVVMGGANCSKLAIPGSYINVMDFKTVKQLAEYLQYLDKNNTAYNEYFKWRLKYKVFRGDLDLSMCQICKWYVSKSPLEPKVYGDLRTHWLKKGRCNEKNHLIQNIIFLLAVLTFDDFLLGKFSKQTMKSSLQVNNTHLLGTNNSQLMQRERTKTLLLVYTVFFRTAKWIRDRDCGFENKFLFAANKCLSGDFELTYDKQRLKESDLVVFHARNMPSVGHLRTLLKNRSTSQRWVYALWESPNATPNPAPLNGLFNSTWTYRSDSDFWSPYGSYEELTEEEKLNKVRNIPDYSQGKTELAAWVVSNCGAQPRKAFVETLRKYIKVDVFGRCSGKFGQRRGCGNLTACLKTFKFYLAFENALCEDYISEKYWGRLGDMNVIPVVMGGANYSKLAIPGSYINVMDFKTVKQLAEYLQYLDKNNTAYNEYFKWRLKYKVFRGDLDLSMCQICKWYVSKSPLEPKVYGDLRTHWLKKGRCNEKNHLIQNMTKTLLLVYTVFFGTAKWIRDRDCGFENKFLFAANKCLSGDFELTYDKQRLEESDLVVFHARNMPSVDHLRTLLKNRSTSQRWVYALWESPNATPNPDPLNGLFNSTWTYRSDSDFWSPYGSYEELTEEEKLNKVRNIPDYSQGKTELAAWVVSNCGAQPRKAFVETLRKYIKVDVFGRCSGKFGQRRGCGNLTACLKTFKFYLAFENALCEDYISEKYWGRLGDMNVIPVVMGGANYSKLAIPGSYINVMDFKTVKQLAEYLQYLDKNNTAYNEYFKWRLKYKVFRGDLDLSMCQICKWYVSKSPLEPKVYGDLRTHWLKKGRCNEKNHLIQNMWKDE</sequence>
<dbReference type="SUPFAM" id="SSF53756">
    <property type="entry name" value="UDP-Glycosyltransferase/glycogen phosphorylase"/>
    <property type="match status" value="3"/>
</dbReference>
<dbReference type="Pfam" id="PF17039">
    <property type="entry name" value="Glyco_tran_10_N"/>
    <property type="match status" value="3"/>
</dbReference>
<accession>A0ABN8PBK1</accession>
<evidence type="ECO:0000256" key="1">
    <source>
        <dbReference type="ARBA" id="ARBA00004323"/>
    </source>
</evidence>
<feature type="domain" description="Fucosyltransferase N-terminal" evidence="14">
    <location>
        <begin position="89"/>
        <end position="183"/>
    </location>
</feature>
<dbReference type="EMBL" id="CALNXK010000064">
    <property type="protein sequence ID" value="CAH3140268.1"/>
    <property type="molecule type" value="Genomic_DNA"/>
</dbReference>
<name>A0ABN8PBK1_9CNID</name>
<dbReference type="InterPro" id="IPR038577">
    <property type="entry name" value="GT10-like_C_sf"/>
</dbReference>
<dbReference type="Gene3D" id="3.40.50.11660">
    <property type="entry name" value="Glycosyl transferase family 10, C-terminal domain"/>
    <property type="match status" value="3"/>
</dbReference>
<evidence type="ECO:0000256" key="9">
    <source>
        <dbReference type="ARBA" id="ARBA00023034"/>
    </source>
</evidence>
<reference evidence="15 16" key="1">
    <citation type="submission" date="2022-05" db="EMBL/GenBank/DDBJ databases">
        <authorList>
            <consortium name="Genoscope - CEA"/>
            <person name="William W."/>
        </authorList>
    </citation>
    <scope>NUCLEOTIDE SEQUENCE [LARGE SCALE GENOMIC DNA]</scope>
</reference>
<keyword evidence="9 12" id="KW-0333">Golgi apparatus</keyword>
<dbReference type="EC" id="2.4.1.-" evidence="12"/>
<evidence type="ECO:0000259" key="14">
    <source>
        <dbReference type="Pfam" id="PF17039"/>
    </source>
</evidence>
<dbReference type="PANTHER" id="PTHR48438:SF1">
    <property type="entry name" value="ALPHA-(1,3)-FUCOSYLTRANSFERASE C-RELATED"/>
    <property type="match status" value="1"/>
</dbReference>
<keyword evidence="5 12" id="KW-0808">Transferase</keyword>
<evidence type="ECO:0000256" key="2">
    <source>
        <dbReference type="ARBA" id="ARBA00004922"/>
    </source>
</evidence>
<evidence type="ECO:0000256" key="10">
    <source>
        <dbReference type="ARBA" id="ARBA00023136"/>
    </source>
</evidence>
<evidence type="ECO:0000313" key="16">
    <source>
        <dbReference type="Proteomes" id="UP001159405"/>
    </source>
</evidence>
<feature type="domain" description="Fucosyltransferase N-terminal" evidence="14">
    <location>
        <begin position="474"/>
        <end position="563"/>
    </location>
</feature>
<evidence type="ECO:0000256" key="6">
    <source>
        <dbReference type="ARBA" id="ARBA00022692"/>
    </source>
</evidence>
<evidence type="ECO:0000256" key="4">
    <source>
        <dbReference type="ARBA" id="ARBA00022676"/>
    </source>
</evidence>
<evidence type="ECO:0000256" key="7">
    <source>
        <dbReference type="ARBA" id="ARBA00022968"/>
    </source>
</evidence>
<evidence type="ECO:0000256" key="5">
    <source>
        <dbReference type="ARBA" id="ARBA00022679"/>
    </source>
</evidence>
<comment type="caution">
    <text evidence="15">The sequence shown here is derived from an EMBL/GenBank/DDBJ whole genome shotgun (WGS) entry which is preliminary data.</text>
</comment>
<feature type="domain" description="Fucosyltransferase N-terminal" evidence="14">
    <location>
        <begin position="808"/>
        <end position="897"/>
    </location>
</feature>
<keyword evidence="16" id="KW-1185">Reference proteome</keyword>
<evidence type="ECO:0000256" key="3">
    <source>
        <dbReference type="ARBA" id="ARBA00008919"/>
    </source>
</evidence>
<comment type="pathway">
    <text evidence="2">Protein modification; protein glycosylation.</text>
</comment>
<evidence type="ECO:0000313" key="15">
    <source>
        <dbReference type="EMBL" id="CAH3140268.1"/>
    </source>
</evidence>
<evidence type="ECO:0000256" key="12">
    <source>
        <dbReference type="RuleBase" id="RU003832"/>
    </source>
</evidence>
<dbReference type="InterPro" id="IPR001503">
    <property type="entry name" value="Glyco_trans_10"/>
</dbReference>
<evidence type="ECO:0000256" key="11">
    <source>
        <dbReference type="ARBA" id="ARBA00023180"/>
    </source>
</evidence>
<keyword evidence="6 12" id="KW-0812">Transmembrane</keyword>
<evidence type="ECO:0000256" key="8">
    <source>
        <dbReference type="ARBA" id="ARBA00022989"/>
    </source>
</evidence>
<evidence type="ECO:0000259" key="13">
    <source>
        <dbReference type="Pfam" id="PF00852"/>
    </source>
</evidence>
<organism evidence="15 16">
    <name type="scientific">Porites lobata</name>
    <dbReference type="NCBI Taxonomy" id="104759"/>
    <lineage>
        <taxon>Eukaryota</taxon>
        <taxon>Metazoa</taxon>
        <taxon>Cnidaria</taxon>
        <taxon>Anthozoa</taxon>
        <taxon>Hexacorallia</taxon>
        <taxon>Scleractinia</taxon>
        <taxon>Fungiina</taxon>
        <taxon>Poritidae</taxon>
        <taxon>Porites</taxon>
    </lineage>
</organism>
<dbReference type="InterPro" id="IPR031481">
    <property type="entry name" value="Glyco_tran_10_N"/>
</dbReference>
<dbReference type="InterPro" id="IPR055270">
    <property type="entry name" value="Glyco_tran_10_C"/>
</dbReference>